<keyword evidence="4" id="KW-1185">Reference proteome</keyword>
<proteinExistence type="predicted"/>
<dbReference type="Proteomes" id="UP000327179">
    <property type="component" value="Chromosome"/>
</dbReference>
<protein>
    <submittedName>
        <fullName evidence="3">Class I SAM-dependent methyltransferase</fullName>
    </submittedName>
</protein>
<dbReference type="EMBL" id="CP043311">
    <property type="protein sequence ID" value="QEY62065.1"/>
    <property type="molecule type" value="Genomic_DNA"/>
</dbReference>
<dbReference type="GO" id="GO:0032259">
    <property type="term" value="P:methylation"/>
    <property type="evidence" value="ECO:0007669"/>
    <property type="project" value="UniProtKB-KW"/>
</dbReference>
<dbReference type="PANTHER" id="PTHR43861">
    <property type="entry name" value="TRANS-ACONITATE 2-METHYLTRANSFERASE-RELATED"/>
    <property type="match status" value="1"/>
</dbReference>
<dbReference type="InterPro" id="IPR013630">
    <property type="entry name" value="Methyltransf_Zn-bd_dom_put"/>
</dbReference>
<dbReference type="InterPro" id="IPR013691">
    <property type="entry name" value="MeTrfase_14"/>
</dbReference>
<dbReference type="Pfam" id="PF08484">
    <property type="entry name" value="Methyltransf_14"/>
    <property type="match status" value="1"/>
</dbReference>
<reference evidence="3 4" key="1">
    <citation type="submission" date="2019-08" db="EMBL/GenBank/DDBJ databases">
        <title>Whole-genome Sequencing of e-waste polymer degrading bacterium Pseudomonas sp. strain PE08.</title>
        <authorList>
            <person name="Kirdat K."/>
            <person name="Debbarma P."/>
            <person name="Narawade N."/>
            <person name="Suyal D."/>
            <person name="Thorat V."/>
            <person name="Shouche Y."/>
            <person name="Goel R."/>
            <person name="Yadav A."/>
        </authorList>
    </citation>
    <scope>NUCLEOTIDE SEQUENCE [LARGE SCALE GENOMIC DNA]</scope>
    <source>
        <strain evidence="3 4">PE08</strain>
    </source>
</reference>
<dbReference type="InterPro" id="IPR038576">
    <property type="entry name" value="Methyltransf_Zn-bd_dom_put_sf"/>
</dbReference>
<name>A0A5J6QJV2_9GAMM</name>
<dbReference type="Pfam" id="PF08421">
    <property type="entry name" value="Methyltransf_13"/>
    <property type="match status" value="1"/>
</dbReference>
<dbReference type="SUPFAM" id="SSF53335">
    <property type="entry name" value="S-adenosyl-L-methionine-dependent methyltransferases"/>
    <property type="match status" value="1"/>
</dbReference>
<feature type="domain" description="Methyltransferase putative zinc binding" evidence="1">
    <location>
        <begin position="3"/>
        <end position="64"/>
    </location>
</feature>
<keyword evidence="3" id="KW-0489">Methyltransferase</keyword>
<organism evidence="3 4">
    <name type="scientific">Metapseudomonas lalkuanensis</name>
    <dbReference type="NCBI Taxonomy" id="2604832"/>
    <lineage>
        <taxon>Bacteria</taxon>
        <taxon>Pseudomonadati</taxon>
        <taxon>Pseudomonadota</taxon>
        <taxon>Gammaproteobacteria</taxon>
        <taxon>Pseudomonadales</taxon>
        <taxon>Pseudomonadaceae</taxon>
        <taxon>Metapseudomonas</taxon>
    </lineage>
</organism>
<dbReference type="Gene3D" id="3.40.50.720">
    <property type="entry name" value="NAD(P)-binding Rossmann-like Domain"/>
    <property type="match status" value="1"/>
</dbReference>
<sequence length="407" mass="45133">MKCRGCGEPVRLPLIDLGTAPPSNAYLRADQLDQTEQWVPLRVLVCESCWLVQTEDYRAADSLFDADYAYFSSFSSSWLEHARHYVGEMAERFSLGQDSRVVEVAANDGYLLQFVAAAGIPCLGIEPTASTARAAREKGLDIRETFFGEAQAHALAAEGWNADLMVANNVLAHVPDINDFLRGFAVLLKSDGVATFEFPHLLSLMAGYQFDTLYHEHYSYLSLTAVAALCERNGLHVFDVQQLPTHGGSLRLFVQRAMGRRVRTEAVDDLLAREGEVGVKTRAYYAGLAPAALRIKHELLRFLLEARAQGKRVAAYGAAAKGNTLLNYAGVREDLLAWVADLSPHKQGKFLPGSRIPIVSPARIDEDRPDYLLVLPWNLLAEVQQQYARIEEWGGRFVVAIPELQVL</sequence>
<evidence type="ECO:0000313" key="3">
    <source>
        <dbReference type="EMBL" id="QEY62065.1"/>
    </source>
</evidence>
<dbReference type="Pfam" id="PF13489">
    <property type="entry name" value="Methyltransf_23"/>
    <property type="match status" value="1"/>
</dbReference>
<accession>A0A5J6QJV2</accession>
<evidence type="ECO:0000259" key="1">
    <source>
        <dbReference type="Pfam" id="PF08421"/>
    </source>
</evidence>
<dbReference type="RefSeq" id="WP_151132606.1">
    <property type="nucleotide sequence ID" value="NZ_CP043311.1"/>
</dbReference>
<dbReference type="InterPro" id="IPR029063">
    <property type="entry name" value="SAM-dependent_MTases_sf"/>
</dbReference>
<feature type="domain" description="C-methyltransferase" evidence="2">
    <location>
        <begin position="244"/>
        <end position="402"/>
    </location>
</feature>
<gene>
    <name evidence="3" type="ORF">FXN65_08280</name>
</gene>
<dbReference type="Gene3D" id="3.40.50.150">
    <property type="entry name" value="Vaccinia Virus protein VP39"/>
    <property type="match status" value="1"/>
</dbReference>
<dbReference type="PANTHER" id="PTHR43861:SF5">
    <property type="entry name" value="BLL5978 PROTEIN"/>
    <property type="match status" value="1"/>
</dbReference>
<dbReference type="GO" id="GO:0008168">
    <property type="term" value="F:methyltransferase activity"/>
    <property type="evidence" value="ECO:0007669"/>
    <property type="project" value="UniProtKB-KW"/>
</dbReference>
<dbReference type="Gene3D" id="6.20.50.110">
    <property type="entry name" value="Methyltransferase, zinc-binding domain"/>
    <property type="match status" value="1"/>
</dbReference>
<keyword evidence="3" id="KW-0808">Transferase</keyword>
<dbReference type="KEGG" id="plal:FXN65_08280"/>
<dbReference type="AlphaFoldDB" id="A0A5J6QJV2"/>
<evidence type="ECO:0000313" key="4">
    <source>
        <dbReference type="Proteomes" id="UP000327179"/>
    </source>
</evidence>
<evidence type="ECO:0000259" key="2">
    <source>
        <dbReference type="Pfam" id="PF08484"/>
    </source>
</evidence>